<protein>
    <submittedName>
        <fullName evidence="1">G3687 protein</fullName>
    </submittedName>
</protein>
<dbReference type="PANTHER" id="PTHR15430">
    <property type="entry name" value="GLOMULIN"/>
    <property type="match status" value="1"/>
</dbReference>
<reference evidence="1 2" key="1">
    <citation type="submission" date="2024-06" db="EMBL/GenBank/DDBJ databases">
        <authorList>
            <person name="Kraege A."/>
            <person name="Thomma B."/>
        </authorList>
    </citation>
    <scope>NUCLEOTIDE SEQUENCE [LARGE SCALE GENOMIC DNA]</scope>
</reference>
<dbReference type="InterPro" id="IPR016024">
    <property type="entry name" value="ARM-type_fold"/>
</dbReference>
<dbReference type="EMBL" id="CAXHTA020000005">
    <property type="protein sequence ID" value="CAL5221486.1"/>
    <property type="molecule type" value="Genomic_DNA"/>
</dbReference>
<accession>A0ABP1FPY8</accession>
<keyword evidence="2" id="KW-1185">Reference proteome</keyword>
<dbReference type="SUPFAM" id="SSF48371">
    <property type="entry name" value="ARM repeat"/>
    <property type="match status" value="1"/>
</dbReference>
<comment type="caution">
    <text evidence="1">The sequence shown here is derived from an EMBL/GenBank/DDBJ whole genome shotgun (WGS) entry which is preliminary data.</text>
</comment>
<evidence type="ECO:0000313" key="2">
    <source>
        <dbReference type="Proteomes" id="UP001497392"/>
    </source>
</evidence>
<gene>
    <name evidence="1" type="primary">g3687</name>
    <name evidence="1" type="ORF">VP750_LOCUS3145</name>
</gene>
<organism evidence="1 2">
    <name type="scientific">Coccomyxa viridis</name>
    <dbReference type="NCBI Taxonomy" id="1274662"/>
    <lineage>
        <taxon>Eukaryota</taxon>
        <taxon>Viridiplantae</taxon>
        <taxon>Chlorophyta</taxon>
        <taxon>core chlorophytes</taxon>
        <taxon>Trebouxiophyceae</taxon>
        <taxon>Trebouxiophyceae incertae sedis</taxon>
        <taxon>Coccomyxaceae</taxon>
        <taxon>Coccomyxa</taxon>
    </lineage>
</organism>
<proteinExistence type="predicted"/>
<name>A0ABP1FPY8_9CHLO</name>
<dbReference type="Proteomes" id="UP001497392">
    <property type="component" value="Unassembled WGS sequence"/>
</dbReference>
<sequence>MPPLNLEADTAKELPSCITALLQAASQSQSEVAAKKAMALVTALSLSNKGVTLTLDVKRTGDVLLGLLSSHPVQPVRNAAYYAMQHLLDSFQAGARMSLLQDLIQDGEPSLTGLAVHRLRREAAAAWPRPGGTPSEAWEAVRDRLMPAVKACLLPGTQMGWRDAGDACLQAEPICEALSLYHLLLSREAQQGRSLTGAWEKRCMSDMQHWALIPLQRAVSMLTSEQESTSRDDGEVEFRMAAMRILANVSWVLEIIDEASLQEEPPFSTAGNDSASCNTS</sequence>
<dbReference type="PANTHER" id="PTHR15430:SF1">
    <property type="entry name" value="GLOMULIN"/>
    <property type="match status" value="1"/>
</dbReference>
<evidence type="ECO:0000313" key="1">
    <source>
        <dbReference type="EMBL" id="CAL5221486.1"/>
    </source>
</evidence>
<dbReference type="InterPro" id="IPR019516">
    <property type="entry name" value="Glomulin/ALF4"/>
</dbReference>